<keyword evidence="2" id="KW-1185">Reference proteome</keyword>
<dbReference type="EMBL" id="CAJVPP010000101">
    <property type="protein sequence ID" value="CAG8442687.1"/>
    <property type="molecule type" value="Genomic_DNA"/>
</dbReference>
<protein>
    <submittedName>
        <fullName evidence="1">16667_t:CDS:1</fullName>
    </submittedName>
</protein>
<organism evidence="1 2">
    <name type="scientific">Funneliformis mosseae</name>
    <name type="common">Endomycorrhizal fungus</name>
    <name type="synonym">Glomus mosseae</name>
    <dbReference type="NCBI Taxonomy" id="27381"/>
    <lineage>
        <taxon>Eukaryota</taxon>
        <taxon>Fungi</taxon>
        <taxon>Fungi incertae sedis</taxon>
        <taxon>Mucoromycota</taxon>
        <taxon>Glomeromycotina</taxon>
        <taxon>Glomeromycetes</taxon>
        <taxon>Glomerales</taxon>
        <taxon>Glomeraceae</taxon>
        <taxon>Funneliformis</taxon>
    </lineage>
</organism>
<evidence type="ECO:0000313" key="1">
    <source>
        <dbReference type="EMBL" id="CAG8442687.1"/>
    </source>
</evidence>
<dbReference type="AlphaFoldDB" id="A0A9N8V4L5"/>
<name>A0A9N8V4L5_FUNMO</name>
<proteinExistence type="predicted"/>
<sequence length="175" mass="20888">MTGFDEKDDETIKNLMFHFEKRPDRFVKISEFMPKYTPKQLSNRWRDHLDPNICKEAFTEDEKRYIIERTPNYRKSNKICWKGLSSDMEKIFNRRHSNHKIKNYWNANQRRQKKKNSKLTVTFLLNDENEANGEKKSSASIKNDGRIPVTFLLNDENGEKESNASIYNDGRSLFK</sequence>
<reference evidence="1" key="1">
    <citation type="submission" date="2021-06" db="EMBL/GenBank/DDBJ databases">
        <authorList>
            <person name="Kallberg Y."/>
            <person name="Tangrot J."/>
            <person name="Rosling A."/>
        </authorList>
    </citation>
    <scope>NUCLEOTIDE SEQUENCE</scope>
    <source>
        <strain evidence="1">87-6 pot B 2015</strain>
    </source>
</reference>
<comment type="caution">
    <text evidence="1">The sequence shown here is derived from an EMBL/GenBank/DDBJ whole genome shotgun (WGS) entry which is preliminary data.</text>
</comment>
<accession>A0A9N8V4L5</accession>
<dbReference type="SUPFAM" id="SSF46689">
    <property type="entry name" value="Homeodomain-like"/>
    <property type="match status" value="1"/>
</dbReference>
<gene>
    <name evidence="1" type="ORF">FMOSSE_LOCUS938</name>
</gene>
<dbReference type="Proteomes" id="UP000789375">
    <property type="component" value="Unassembled WGS sequence"/>
</dbReference>
<dbReference type="InterPro" id="IPR009057">
    <property type="entry name" value="Homeodomain-like_sf"/>
</dbReference>
<dbReference type="Gene3D" id="1.10.10.60">
    <property type="entry name" value="Homeodomain-like"/>
    <property type="match status" value="1"/>
</dbReference>
<evidence type="ECO:0000313" key="2">
    <source>
        <dbReference type="Proteomes" id="UP000789375"/>
    </source>
</evidence>
<dbReference type="Pfam" id="PF13921">
    <property type="entry name" value="Myb_DNA-bind_6"/>
    <property type="match status" value="1"/>
</dbReference>